<name>A0A6G7LPN1_9GAMM</name>
<evidence type="ECO:0000313" key="1">
    <source>
        <dbReference type="EMBL" id="QIJ03605.1"/>
    </source>
</evidence>
<dbReference type="EMBL" id="CP045857">
    <property type="protein sequence ID" value="QIJ03605.1"/>
    <property type="molecule type" value="Genomic_DNA"/>
</dbReference>
<gene>
    <name evidence="1" type="ORF">GII14_05030</name>
</gene>
<accession>A0A6G7LPN1</accession>
<dbReference type="RefSeq" id="WP_165564567.1">
    <property type="nucleotide sequence ID" value="NZ_CP045857.1"/>
</dbReference>
<sequence>MANYLTRCGYSAEINESNFEKITKSLVEELRTEEHDEPDDEHTQVSVGNEHWSITAQVSGLITFDNIDILEGVESELPESMYLRNISDAELVRLWGALVQDNVSILTESNWCSFEELPAYEDDFYRAKA</sequence>
<protein>
    <submittedName>
        <fullName evidence="1">Uncharacterized protein</fullName>
    </submittedName>
</protein>
<proteinExistence type="predicted"/>
<dbReference type="Proteomes" id="UP000502117">
    <property type="component" value="Chromosome"/>
</dbReference>
<dbReference type="KEGG" id="schk:GII14_05030"/>
<organism evidence="1 2">
    <name type="scientific">Shewanella chilikensis</name>
    <dbReference type="NCBI Taxonomy" id="558541"/>
    <lineage>
        <taxon>Bacteria</taxon>
        <taxon>Pseudomonadati</taxon>
        <taxon>Pseudomonadota</taxon>
        <taxon>Gammaproteobacteria</taxon>
        <taxon>Alteromonadales</taxon>
        <taxon>Shewanellaceae</taxon>
        <taxon>Shewanella</taxon>
    </lineage>
</organism>
<dbReference type="AlphaFoldDB" id="A0A6G7LPN1"/>
<reference evidence="1 2" key="1">
    <citation type="submission" date="2019-11" db="EMBL/GenBank/DDBJ databases">
        <title>Complete Genome Sequence of Shewanella chilikensis Strain DC57, Isolated from Corroded Seal Rings at a floating production facility in Australia.</title>
        <authorList>
            <person name="Salgar-Chaparro S.J."/>
            <person name="Castillo-Villamizar G.A."/>
            <person name="Poehlein A."/>
            <person name="Daniel R."/>
            <person name="Machuca L."/>
        </authorList>
    </citation>
    <scope>NUCLEOTIDE SEQUENCE [LARGE SCALE GENOMIC DNA]</scope>
    <source>
        <strain evidence="1 2">DC57</strain>
    </source>
</reference>
<evidence type="ECO:0000313" key="2">
    <source>
        <dbReference type="Proteomes" id="UP000502117"/>
    </source>
</evidence>